<protein>
    <submittedName>
        <fullName evidence="2">Jhamt</fullName>
    </submittedName>
</protein>
<dbReference type="AlphaFoldDB" id="A0A8X6L0K2"/>
<dbReference type="Pfam" id="PF13847">
    <property type="entry name" value="Methyltransf_31"/>
    <property type="match status" value="1"/>
</dbReference>
<dbReference type="Gene3D" id="3.40.50.150">
    <property type="entry name" value="Vaccinia Virus protein VP39"/>
    <property type="match status" value="1"/>
</dbReference>
<keyword evidence="3" id="KW-1185">Reference proteome</keyword>
<evidence type="ECO:0000313" key="2">
    <source>
        <dbReference type="EMBL" id="GFQ93320.1"/>
    </source>
</evidence>
<dbReference type="PANTHER" id="PTHR43861">
    <property type="entry name" value="TRANS-ACONITATE 2-METHYLTRANSFERASE-RELATED"/>
    <property type="match status" value="1"/>
</dbReference>
<sequence length="278" mass="32067">MAESSQSSQTSVQYDDSIKFIKSCADEFQWKDLSEDVVMDIGCGHELNCCKAILMQFPEVKALIAVDNNRTVLKKTHFRDRRIRFCFGDIRSRDSLESHVGKMDKVISTNILHHIFDKEAAFRNVYHLLKPGGEAGFSFVVGSSTHKFITVLLETPKYGADLQGVSARNPYPPQHRQQYYKEMLEKIGFKHVRAVEEERRVPFNTDERYEDSYFWRIENMLPITPEDTEEFKKDAPLLYERTFGKYEGKLCLITVQLNLLGVKPMESSDSKSEETTVA</sequence>
<dbReference type="CDD" id="cd02440">
    <property type="entry name" value="AdoMet_MTases"/>
    <property type="match status" value="1"/>
</dbReference>
<dbReference type="InterPro" id="IPR029063">
    <property type="entry name" value="SAM-dependent_MTases_sf"/>
</dbReference>
<reference evidence="2" key="1">
    <citation type="submission" date="2020-07" db="EMBL/GenBank/DDBJ databases">
        <title>Multicomponent nature underlies the extraordinary mechanical properties of spider dragline silk.</title>
        <authorList>
            <person name="Kono N."/>
            <person name="Nakamura H."/>
            <person name="Mori M."/>
            <person name="Yoshida Y."/>
            <person name="Ohtoshi R."/>
            <person name="Malay A.D."/>
            <person name="Moran D.A.P."/>
            <person name="Tomita M."/>
            <person name="Numata K."/>
            <person name="Arakawa K."/>
        </authorList>
    </citation>
    <scope>NUCLEOTIDE SEQUENCE</scope>
</reference>
<evidence type="ECO:0000259" key="1">
    <source>
        <dbReference type="Pfam" id="PF13847"/>
    </source>
</evidence>
<dbReference type="SUPFAM" id="SSF53335">
    <property type="entry name" value="S-adenosyl-L-methionine-dependent methyltransferases"/>
    <property type="match status" value="1"/>
</dbReference>
<dbReference type="EMBL" id="BMAO01014177">
    <property type="protein sequence ID" value="GFQ93320.1"/>
    <property type="molecule type" value="Genomic_DNA"/>
</dbReference>
<dbReference type="OrthoDB" id="8300214at2759"/>
<proteinExistence type="predicted"/>
<name>A0A8X6L0K2_TRICU</name>
<comment type="caution">
    <text evidence="2">The sequence shown here is derived from an EMBL/GenBank/DDBJ whole genome shotgun (WGS) entry which is preliminary data.</text>
</comment>
<dbReference type="PANTHER" id="PTHR43861:SF1">
    <property type="entry name" value="TRANS-ACONITATE 2-METHYLTRANSFERASE"/>
    <property type="match status" value="1"/>
</dbReference>
<dbReference type="Proteomes" id="UP000887116">
    <property type="component" value="Unassembled WGS sequence"/>
</dbReference>
<evidence type="ECO:0000313" key="3">
    <source>
        <dbReference type="Proteomes" id="UP000887116"/>
    </source>
</evidence>
<gene>
    <name evidence="2" type="primary">NCL1_11512</name>
    <name evidence="2" type="ORF">TNCT_18641</name>
</gene>
<organism evidence="2 3">
    <name type="scientific">Trichonephila clavata</name>
    <name type="common">Joro spider</name>
    <name type="synonym">Nephila clavata</name>
    <dbReference type="NCBI Taxonomy" id="2740835"/>
    <lineage>
        <taxon>Eukaryota</taxon>
        <taxon>Metazoa</taxon>
        <taxon>Ecdysozoa</taxon>
        <taxon>Arthropoda</taxon>
        <taxon>Chelicerata</taxon>
        <taxon>Arachnida</taxon>
        <taxon>Araneae</taxon>
        <taxon>Araneomorphae</taxon>
        <taxon>Entelegynae</taxon>
        <taxon>Araneoidea</taxon>
        <taxon>Nephilidae</taxon>
        <taxon>Trichonephila</taxon>
    </lineage>
</organism>
<accession>A0A8X6L0K2</accession>
<feature type="domain" description="Methyltransferase" evidence="1">
    <location>
        <begin position="34"/>
        <end position="135"/>
    </location>
</feature>
<dbReference type="InterPro" id="IPR025714">
    <property type="entry name" value="Methyltranfer_dom"/>
</dbReference>